<sequence length="183" mass="19578">MGGGRARRCGPKMVFDGGLRVRDGCVRRGDGLRVRGRCERRGSGLQTRNGRLRCTATAGSELAAVGFQICRLVCLFAWIFVGDRVILQVMGRIVERLGSWRLAVGRPLAIVGAGGLTGVPSVFGVSKWVGPLRSSRRRVKSQFADGLGRASGLDGAVVPPAPPAPRLRRCLVAPPIGDSHLRR</sequence>
<keyword evidence="1" id="KW-0812">Transmembrane</keyword>
<feature type="transmembrane region" description="Helical" evidence="1">
    <location>
        <begin position="108"/>
        <end position="130"/>
    </location>
</feature>
<organism evidence="2 3">
    <name type="scientific">Ficus carica</name>
    <name type="common">Common fig</name>
    <dbReference type="NCBI Taxonomy" id="3494"/>
    <lineage>
        <taxon>Eukaryota</taxon>
        <taxon>Viridiplantae</taxon>
        <taxon>Streptophyta</taxon>
        <taxon>Embryophyta</taxon>
        <taxon>Tracheophyta</taxon>
        <taxon>Spermatophyta</taxon>
        <taxon>Magnoliopsida</taxon>
        <taxon>eudicotyledons</taxon>
        <taxon>Gunneridae</taxon>
        <taxon>Pentapetalae</taxon>
        <taxon>rosids</taxon>
        <taxon>fabids</taxon>
        <taxon>Rosales</taxon>
        <taxon>Moraceae</taxon>
        <taxon>Ficeae</taxon>
        <taxon>Ficus</taxon>
    </lineage>
</organism>
<keyword evidence="1" id="KW-0472">Membrane</keyword>
<dbReference type="Proteomes" id="UP001187192">
    <property type="component" value="Unassembled WGS sequence"/>
</dbReference>
<dbReference type="AlphaFoldDB" id="A0AA88CU43"/>
<evidence type="ECO:0000313" key="3">
    <source>
        <dbReference type="Proteomes" id="UP001187192"/>
    </source>
</evidence>
<gene>
    <name evidence="2" type="ORF">TIFTF001_002645</name>
</gene>
<evidence type="ECO:0000256" key="1">
    <source>
        <dbReference type="SAM" id="Phobius"/>
    </source>
</evidence>
<keyword evidence="3" id="KW-1185">Reference proteome</keyword>
<dbReference type="EMBL" id="BTGU01000002">
    <property type="protein sequence ID" value="GMN29982.1"/>
    <property type="molecule type" value="Genomic_DNA"/>
</dbReference>
<feature type="transmembrane region" description="Helical" evidence="1">
    <location>
        <begin position="62"/>
        <end position="81"/>
    </location>
</feature>
<keyword evidence="1" id="KW-1133">Transmembrane helix</keyword>
<proteinExistence type="predicted"/>
<protein>
    <submittedName>
        <fullName evidence="2">Uncharacterized protein</fullName>
    </submittedName>
</protein>
<reference evidence="2" key="1">
    <citation type="submission" date="2023-07" db="EMBL/GenBank/DDBJ databases">
        <title>draft genome sequence of fig (Ficus carica).</title>
        <authorList>
            <person name="Takahashi T."/>
            <person name="Nishimura K."/>
        </authorList>
    </citation>
    <scope>NUCLEOTIDE SEQUENCE</scope>
</reference>
<name>A0AA88CU43_FICCA</name>
<accession>A0AA88CU43</accession>
<evidence type="ECO:0000313" key="2">
    <source>
        <dbReference type="EMBL" id="GMN29982.1"/>
    </source>
</evidence>
<comment type="caution">
    <text evidence="2">The sequence shown here is derived from an EMBL/GenBank/DDBJ whole genome shotgun (WGS) entry which is preliminary data.</text>
</comment>